<keyword evidence="3" id="KW-1185">Reference proteome</keyword>
<dbReference type="SUPFAM" id="SSF55729">
    <property type="entry name" value="Acyl-CoA N-acyltransferases (Nat)"/>
    <property type="match status" value="1"/>
</dbReference>
<proteinExistence type="predicted"/>
<keyword evidence="2" id="KW-0808">Transferase</keyword>
<gene>
    <name evidence="2" type="ORF">ACFQDM_00555</name>
</gene>
<dbReference type="Proteomes" id="UP001596303">
    <property type="component" value="Unassembled WGS sequence"/>
</dbReference>
<accession>A0ABW1S4U1</accession>
<evidence type="ECO:0000313" key="2">
    <source>
        <dbReference type="EMBL" id="MFC6196543.1"/>
    </source>
</evidence>
<protein>
    <submittedName>
        <fullName evidence="2">GNAT family N-acetyltransferase</fullName>
        <ecNumber evidence="2">2.3.1.-</ecNumber>
    </submittedName>
</protein>
<dbReference type="EMBL" id="JBHSSW010000001">
    <property type="protein sequence ID" value="MFC6196543.1"/>
    <property type="molecule type" value="Genomic_DNA"/>
</dbReference>
<dbReference type="InterPro" id="IPR016181">
    <property type="entry name" value="Acyl_CoA_acyltransferase"/>
</dbReference>
<dbReference type="InterPro" id="IPR000182">
    <property type="entry name" value="GNAT_dom"/>
</dbReference>
<reference evidence="3" key="1">
    <citation type="journal article" date="2019" name="Int. J. Syst. Evol. Microbiol.">
        <title>The Global Catalogue of Microorganisms (GCM) 10K type strain sequencing project: providing services to taxonomists for standard genome sequencing and annotation.</title>
        <authorList>
            <consortium name="The Broad Institute Genomics Platform"/>
            <consortium name="The Broad Institute Genome Sequencing Center for Infectious Disease"/>
            <person name="Wu L."/>
            <person name="Ma J."/>
        </authorList>
    </citation>
    <scope>NUCLEOTIDE SEQUENCE [LARGE SCALE GENOMIC DNA]</scope>
    <source>
        <strain evidence="3">CGMCC-1.15741</strain>
    </source>
</reference>
<dbReference type="Pfam" id="PF00583">
    <property type="entry name" value="Acetyltransf_1"/>
    <property type="match status" value="1"/>
</dbReference>
<organism evidence="2 3">
    <name type="scientific">Ponticaulis profundi</name>
    <dbReference type="NCBI Taxonomy" id="2665222"/>
    <lineage>
        <taxon>Bacteria</taxon>
        <taxon>Pseudomonadati</taxon>
        <taxon>Pseudomonadota</taxon>
        <taxon>Alphaproteobacteria</taxon>
        <taxon>Hyphomonadales</taxon>
        <taxon>Hyphomonadaceae</taxon>
        <taxon>Ponticaulis</taxon>
    </lineage>
</organism>
<dbReference type="Gene3D" id="3.40.630.30">
    <property type="match status" value="1"/>
</dbReference>
<feature type="domain" description="N-acetyltransferase" evidence="1">
    <location>
        <begin position="6"/>
        <end position="170"/>
    </location>
</feature>
<dbReference type="EC" id="2.3.1.-" evidence="2"/>
<evidence type="ECO:0000259" key="1">
    <source>
        <dbReference type="PROSITE" id="PS51186"/>
    </source>
</evidence>
<comment type="caution">
    <text evidence="2">The sequence shown here is derived from an EMBL/GenBank/DDBJ whole genome shotgun (WGS) entry which is preliminary data.</text>
</comment>
<dbReference type="GO" id="GO:0016746">
    <property type="term" value="F:acyltransferase activity"/>
    <property type="evidence" value="ECO:0007669"/>
    <property type="project" value="UniProtKB-KW"/>
</dbReference>
<evidence type="ECO:0000313" key="3">
    <source>
        <dbReference type="Proteomes" id="UP001596303"/>
    </source>
</evidence>
<keyword evidence="2" id="KW-0012">Acyltransferase</keyword>
<sequence>MTRHTLTIRDYAPGDFEAVFAINEASTPGVSQESQESLRQILSVGICRVAVGADGKVMGFINLVEPGTLAYGSDNLRWLEAWQEKTGRTQIYVDRIALAEAARGQGVGPMLYEDAYRIFSDRDVITCEVNTLPDNPGSHRFHKRCGFEPIGEQVFKPGEKAVAYYARALR</sequence>
<name>A0ABW1S4U1_9PROT</name>
<dbReference type="PROSITE" id="PS51186">
    <property type="entry name" value="GNAT"/>
    <property type="match status" value="1"/>
</dbReference>
<dbReference type="RefSeq" id="WP_377374066.1">
    <property type="nucleotide sequence ID" value="NZ_JBHSSW010000001.1"/>
</dbReference>